<comment type="caution">
    <text evidence="3">The sequence shown here is derived from an EMBL/GenBank/DDBJ whole genome shotgun (WGS) entry which is preliminary data.</text>
</comment>
<feature type="non-terminal residue" evidence="3">
    <location>
        <position position="254"/>
    </location>
</feature>
<name>A0A523YQY5_UNCAE</name>
<dbReference type="AlphaFoldDB" id="A0A523YQY5"/>
<dbReference type="InterPro" id="IPR050417">
    <property type="entry name" value="Sugar_Epim/Isomerase"/>
</dbReference>
<dbReference type="InterPro" id="IPR013022">
    <property type="entry name" value="Xyl_isomerase-like_TIM-brl"/>
</dbReference>
<proteinExistence type="predicted"/>
<keyword evidence="1 3" id="KW-0413">Isomerase</keyword>
<dbReference type="PANTHER" id="PTHR43489:SF7">
    <property type="entry name" value="3-DEHYDRO-D-GULOSIDE 4-EPIMERASE-RELATED"/>
    <property type="match status" value="1"/>
</dbReference>
<evidence type="ECO:0000313" key="4">
    <source>
        <dbReference type="Proteomes" id="UP000316925"/>
    </source>
</evidence>
<dbReference type="NCBIfam" id="NF041099">
    <property type="entry name" value="keto_glucon_epim_IolO"/>
    <property type="match status" value="1"/>
</dbReference>
<sequence>MKKSIVVSTPEAKFSALAYKEDFRDSIRKVAELGFDGVELAIRDPKKVGVEKIKELVRQYNLEVPAIGTGQAWGEEGLSFSDPLSSVREKAIARIKDHIDFAAEFSAQVIIGLIRGRIEDHVRREDAEKWSLDCVRECAAVAQGLKVGLTLEPLNRYETNFINTVAEGIEFIKKLDLPNMGMLIDTFHMNIEEVSIYESIIKAKDYITHVHLADSNRWAPGSGHLDFAKIIKTLEEINYKGYLSAEILPLPDAD</sequence>
<evidence type="ECO:0000259" key="2">
    <source>
        <dbReference type="Pfam" id="PF01261"/>
    </source>
</evidence>
<dbReference type="Pfam" id="PF01261">
    <property type="entry name" value="AP_endonuc_2"/>
    <property type="match status" value="1"/>
</dbReference>
<dbReference type="PANTHER" id="PTHR43489">
    <property type="entry name" value="ISOMERASE"/>
    <property type="match status" value="1"/>
</dbReference>
<dbReference type="InterPro" id="IPR036237">
    <property type="entry name" value="Xyl_isomerase-like_sf"/>
</dbReference>
<dbReference type="Proteomes" id="UP000316925">
    <property type="component" value="Unassembled WGS sequence"/>
</dbReference>
<evidence type="ECO:0000313" key="3">
    <source>
        <dbReference type="EMBL" id="TET93925.1"/>
    </source>
</evidence>
<dbReference type="InterPro" id="IPR053560">
    <property type="entry name" value="Hyi_epimerase/isomerase"/>
</dbReference>
<reference evidence="3 4" key="1">
    <citation type="submission" date="2019-03" db="EMBL/GenBank/DDBJ databases">
        <title>Metabolic potential of uncultured bacteria and archaea associated with petroleum seepage in deep-sea sediments.</title>
        <authorList>
            <person name="Dong X."/>
            <person name="Hubert C."/>
        </authorList>
    </citation>
    <scope>NUCLEOTIDE SEQUENCE [LARGE SCALE GENOMIC DNA]</scope>
    <source>
        <strain evidence="3">E29_bin28</strain>
    </source>
</reference>
<evidence type="ECO:0000256" key="1">
    <source>
        <dbReference type="ARBA" id="ARBA00023235"/>
    </source>
</evidence>
<dbReference type="Gene3D" id="3.20.20.150">
    <property type="entry name" value="Divalent-metal-dependent TIM barrel enzymes"/>
    <property type="match status" value="1"/>
</dbReference>
<gene>
    <name evidence="3" type="ORF">E3J33_00980</name>
</gene>
<feature type="domain" description="Xylose isomerase-like TIM barrel" evidence="2">
    <location>
        <begin position="27"/>
        <end position="247"/>
    </location>
</feature>
<dbReference type="SUPFAM" id="SSF51658">
    <property type="entry name" value="Xylose isomerase-like"/>
    <property type="match status" value="1"/>
</dbReference>
<dbReference type="GO" id="GO:0016853">
    <property type="term" value="F:isomerase activity"/>
    <property type="evidence" value="ECO:0007669"/>
    <property type="project" value="UniProtKB-KW"/>
</dbReference>
<dbReference type="EMBL" id="SOIJ01000054">
    <property type="protein sequence ID" value="TET93925.1"/>
    <property type="molecule type" value="Genomic_DNA"/>
</dbReference>
<organism evidence="3 4">
    <name type="scientific">Aerophobetes bacterium</name>
    <dbReference type="NCBI Taxonomy" id="2030807"/>
    <lineage>
        <taxon>Bacteria</taxon>
        <taxon>Candidatus Aerophobota</taxon>
    </lineage>
</organism>
<accession>A0A523YQY5</accession>
<protein>
    <submittedName>
        <fullName evidence="3">Sugar phosphate isomerase/epimerase</fullName>
    </submittedName>
</protein>